<dbReference type="PANTHER" id="PTHR10285">
    <property type="entry name" value="URIDINE KINASE"/>
    <property type="match status" value="1"/>
</dbReference>
<evidence type="ECO:0000259" key="1">
    <source>
        <dbReference type="Pfam" id="PF00485"/>
    </source>
</evidence>
<dbReference type="Gene3D" id="3.40.50.300">
    <property type="entry name" value="P-loop containing nucleotide triphosphate hydrolases"/>
    <property type="match status" value="1"/>
</dbReference>
<keyword evidence="2" id="KW-0808">Transferase</keyword>
<accession>A0A3B0UP56</accession>
<reference evidence="2" key="1">
    <citation type="submission" date="2018-06" db="EMBL/GenBank/DDBJ databases">
        <authorList>
            <person name="Zhirakovskaya E."/>
        </authorList>
    </citation>
    <scope>NUCLEOTIDE SEQUENCE</scope>
</reference>
<dbReference type="AlphaFoldDB" id="A0A3B0UP56"/>
<organism evidence="2">
    <name type="scientific">hydrothermal vent metagenome</name>
    <dbReference type="NCBI Taxonomy" id="652676"/>
    <lineage>
        <taxon>unclassified sequences</taxon>
        <taxon>metagenomes</taxon>
        <taxon>ecological metagenomes</taxon>
    </lineage>
</organism>
<sequence length="388" mass="45324">MKKFKEFAVYCENTKKEKKYTFGTTLADIIEDQRIDIGEDILGAMVNNTLKELDYILYKPKTVRFIGYTHPDGQRMFMRSLSMVLFKAVVDLYPDYRLRIEHTVSKGLYCELEKLINEDTHDEVIGKLRSRMQEIIEQDLPFEREEIRTEVALRIFEEFGLEDKCTLMRTRRQFYSSVYKLDDVVNYFYGYLVPSTGYLKHFGLVKYYKGMLLVLPRKENPDELEDIVIQNKLFDIFQEFNEWVEIIGVPNVGRLNEITQSGKIGDIIKISEALQEKKLASVADMIYNRKKVKVVFISGPSSSGKTTFAKRLAIQLSVIGFKPVVVSMDNYFVDRELTPRDENGNYDFEDPHALDIKLFNENMLDLMAGKEIKLPKFSFSKGKRFYDN</sequence>
<gene>
    <name evidence="2" type="ORF">MNBD_BACTEROID07-237</name>
</gene>
<evidence type="ECO:0000313" key="2">
    <source>
        <dbReference type="EMBL" id="VAW26369.1"/>
    </source>
</evidence>
<dbReference type="SUPFAM" id="SSF55186">
    <property type="entry name" value="ThrRS/AlaRS common domain"/>
    <property type="match status" value="1"/>
</dbReference>
<name>A0A3B0UP56_9ZZZZ</name>
<dbReference type="InterPro" id="IPR027417">
    <property type="entry name" value="P-loop_NTPase"/>
</dbReference>
<dbReference type="SUPFAM" id="SSF52540">
    <property type="entry name" value="P-loop containing nucleoside triphosphate hydrolases"/>
    <property type="match status" value="1"/>
</dbReference>
<protein>
    <submittedName>
        <fullName evidence="2">Uridine kinase</fullName>
        <ecNumber evidence="2">2.7.1.48</ecNumber>
    </submittedName>
</protein>
<feature type="domain" description="Phosphoribulokinase/uridine kinase" evidence="1">
    <location>
        <begin position="295"/>
        <end position="384"/>
    </location>
</feature>
<dbReference type="InterPro" id="IPR018163">
    <property type="entry name" value="Thr/Ala-tRNA-synth_IIc_edit"/>
</dbReference>
<dbReference type="GO" id="GO:0004849">
    <property type="term" value="F:uridine kinase activity"/>
    <property type="evidence" value="ECO:0007669"/>
    <property type="project" value="UniProtKB-EC"/>
</dbReference>
<dbReference type="GO" id="GO:0005524">
    <property type="term" value="F:ATP binding"/>
    <property type="evidence" value="ECO:0007669"/>
    <property type="project" value="InterPro"/>
</dbReference>
<feature type="non-terminal residue" evidence="2">
    <location>
        <position position="388"/>
    </location>
</feature>
<dbReference type="Gene3D" id="3.30.980.10">
    <property type="entry name" value="Threonyl-trna Synthetase, Chain A, domain 2"/>
    <property type="match status" value="1"/>
</dbReference>
<dbReference type="InterPro" id="IPR006083">
    <property type="entry name" value="PRK/URK"/>
</dbReference>
<keyword evidence="2" id="KW-0418">Kinase</keyword>
<dbReference type="EMBL" id="UOET01000024">
    <property type="protein sequence ID" value="VAW26369.1"/>
    <property type="molecule type" value="Genomic_DNA"/>
</dbReference>
<dbReference type="PRINTS" id="PR00988">
    <property type="entry name" value="URIDINKINASE"/>
</dbReference>
<dbReference type="Pfam" id="PF00485">
    <property type="entry name" value="PRK"/>
    <property type="match status" value="1"/>
</dbReference>
<proteinExistence type="predicted"/>
<dbReference type="EC" id="2.7.1.48" evidence="2"/>